<comment type="caution">
    <text evidence="1">The sequence shown here is derived from an EMBL/GenBank/DDBJ whole genome shotgun (WGS) entry which is preliminary data.</text>
</comment>
<evidence type="ECO:0000313" key="1">
    <source>
        <dbReference type="EMBL" id="MFE8701137.1"/>
    </source>
</evidence>
<evidence type="ECO:0000313" key="2">
    <source>
        <dbReference type="Proteomes" id="UP001601059"/>
    </source>
</evidence>
<organism evidence="1 2">
    <name type="scientific">Cytobacillus spartinae</name>
    <dbReference type="NCBI Taxonomy" id="3299023"/>
    <lineage>
        <taxon>Bacteria</taxon>
        <taxon>Bacillati</taxon>
        <taxon>Bacillota</taxon>
        <taxon>Bacilli</taxon>
        <taxon>Bacillales</taxon>
        <taxon>Bacillaceae</taxon>
        <taxon>Cytobacillus</taxon>
    </lineage>
</organism>
<protein>
    <submittedName>
        <fullName evidence="1">Uncharacterized protein</fullName>
    </submittedName>
</protein>
<keyword evidence="2" id="KW-1185">Reference proteome</keyword>
<accession>A0ABW6KC25</accession>
<dbReference type="RefSeq" id="WP_389360988.1">
    <property type="nucleotide sequence ID" value="NZ_JBIACK010000004.1"/>
</dbReference>
<dbReference type="Proteomes" id="UP001601059">
    <property type="component" value="Unassembled WGS sequence"/>
</dbReference>
<reference evidence="1 2" key="1">
    <citation type="submission" date="2024-08" db="EMBL/GenBank/DDBJ databases">
        <title>Two novel Cytobacillus novel species.</title>
        <authorList>
            <person name="Liu G."/>
        </authorList>
    </citation>
    <scope>NUCLEOTIDE SEQUENCE [LARGE SCALE GENOMIC DNA]</scope>
    <source>
        <strain evidence="1 2">FJAT-54145</strain>
    </source>
</reference>
<proteinExistence type="predicted"/>
<gene>
    <name evidence="1" type="ORF">ACFYKX_11080</name>
</gene>
<dbReference type="EMBL" id="JBIACK010000004">
    <property type="protein sequence ID" value="MFE8701137.1"/>
    <property type="molecule type" value="Genomic_DNA"/>
</dbReference>
<name>A0ABW6KC25_9BACI</name>
<sequence length="68" mass="8094">MLRQAIEERTSRIVDEGTMGFHDYVERFDMSFEQFVNSVSEKYNRPDINVISISYPNEKKAVVVYEER</sequence>